<evidence type="ECO:0000256" key="3">
    <source>
        <dbReference type="ARBA" id="ARBA00022946"/>
    </source>
</evidence>
<evidence type="ECO:0000313" key="8">
    <source>
        <dbReference type="EMBL" id="KAG0660005.1"/>
    </source>
</evidence>
<dbReference type="OrthoDB" id="278329at2759"/>
<comment type="subcellular location">
    <subcellularLocation>
        <location evidence="1 6">Mitochondrion matrix</location>
    </subcellularLocation>
</comment>
<gene>
    <name evidence="8" type="primary">ACN9</name>
    <name evidence="8" type="ORF">C6P46_004806</name>
</gene>
<feature type="region of interest" description="Disordered" evidence="7">
    <location>
        <begin position="167"/>
        <end position="197"/>
    </location>
</feature>
<comment type="caution">
    <text evidence="8">The sequence shown here is derived from an EMBL/GenBank/DDBJ whole genome shotgun (WGS) entry which is preliminary data.</text>
</comment>
<comment type="function">
    <text evidence="6">Plays an essential role in the assembly of succinate dehydrogenase (SDH), an enzyme complex (also referred to as respiratory complex II) that is a component of both the tricarboxylic acid (TCA) cycle and the mitochondrial electron transport chain, and which couples the oxidation of succinate to fumarate with the reduction of ubiquinone (coenzyme Q) to ubiquinol. Promotes maturation of the iron-sulfur protein subunit of the SDH catalytic dimer, protecting it from the deleterious effects of oxidants. May act together with SDHAF1.</text>
</comment>
<reference evidence="8 9" key="1">
    <citation type="submission" date="2020-11" db="EMBL/GenBank/DDBJ databases">
        <title>Kefir isolates.</title>
        <authorList>
            <person name="Marcisauskas S."/>
            <person name="Kim Y."/>
            <person name="Blasche S."/>
        </authorList>
    </citation>
    <scope>NUCLEOTIDE SEQUENCE [LARGE SCALE GENOMIC DNA]</scope>
    <source>
        <strain evidence="8 9">KR</strain>
    </source>
</reference>
<dbReference type="GO" id="GO:0005759">
    <property type="term" value="C:mitochondrial matrix"/>
    <property type="evidence" value="ECO:0007669"/>
    <property type="project" value="UniProtKB-SubCell"/>
</dbReference>
<accession>A0A9P6W1E8</accession>
<dbReference type="GO" id="GO:0034553">
    <property type="term" value="P:mitochondrial respiratory chain complex II assembly"/>
    <property type="evidence" value="ECO:0007669"/>
    <property type="project" value="UniProtKB-UniRule"/>
</dbReference>
<dbReference type="AlphaFoldDB" id="A0A9P6W1E8"/>
<dbReference type="GO" id="GO:0006105">
    <property type="term" value="P:succinate metabolic process"/>
    <property type="evidence" value="ECO:0007669"/>
    <property type="project" value="TreeGrafter"/>
</dbReference>
<dbReference type="PANTHER" id="PTHR13137:SF6">
    <property type="entry name" value="SUCCINATE DEHYDROGENASE ASSEMBLY FACTOR 3, MITOCHONDRIAL"/>
    <property type="match status" value="1"/>
</dbReference>
<dbReference type="GO" id="GO:0005758">
    <property type="term" value="C:mitochondrial intermembrane space"/>
    <property type="evidence" value="ECO:0007669"/>
    <property type="project" value="TreeGrafter"/>
</dbReference>
<protein>
    <recommendedName>
        <fullName evidence="6">Succinate dehydrogenase assembly factor 3</fullName>
        <shortName evidence="6">SDH assembly factor 3</shortName>
        <shortName evidence="6">SDHAF3</shortName>
    </recommendedName>
</protein>
<evidence type="ECO:0000256" key="6">
    <source>
        <dbReference type="RuleBase" id="RU368039"/>
    </source>
</evidence>
<comment type="similarity">
    <text evidence="2 6">Belongs to the complex I LYR family. SDHAF3 subfamily.</text>
</comment>
<dbReference type="Pfam" id="PF13233">
    <property type="entry name" value="Complex1_LYR_2"/>
    <property type="match status" value="1"/>
</dbReference>
<dbReference type="InterPro" id="IPR008381">
    <property type="entry name" value="SDHAF3/Sdh7"/>
</dbReference>
<dbReference type="EMBL" id="PUHQ01000048">
    <property type="protein sequence ID" value="KAG0660005.1"/>
    <property type="molecule type" value="Genomic_DNA"/>
</dbReference>
<keyword evidence="3" id="KW-0809">Transit peptide</keyword>
<evidence type="ECO:0000313" key="9">
    <source>
        <dbReference type="Proteomes" id="UP000777482"/>
    </source>
</evidence>
<feature type="compositionally biased region" description="Low complexity" evidence="7">
    <location>
        <begin position="96"/>
        <end position="115"/>
    </location>
</feature>
<evidence type="ECO:0000256" key="5">
    <source>
        <dbReference type="ARBA" id="ARBA00023186"/>
    </source>
</evidence>
<name>A0A9P6W1E8_RHOMI</name>
<evidence type="ECO:0000256" key="1">
    <source>
        <dbReference type="ARBA" id="ARBA00004305"/>
    </source>
</evidence>
<sequence>MAFRATFRRCAADIQNLSPSATSELAKELLPPLQLYRRLLRVHRKVLPVEMRLMGDEYVKAEFRRTRSTDNPLHIVGFLSEWKKYLDHHEALLEEPSASADSEEAAAAAAATNASETDRKRRAIGQRMDPSVLEALSADQIGQLYELFQASQDVWLTPEELEAKLKAEGRTEEGIPAGQVLPDLGKANRIGGDGEGR</sequence>
<keyword evidence="9" id="KW-1185">Reference proteome</keyword>
<proteinExistence type="inferred from homology"/>
<keyword evidence="4 6" id="KW-0496">Mitochondrion</keyword>
<evidence type="ECO:0000256" key="2">
    <source>
        <dbReference type="ARBA" id="ARBA00006020"/>
    </source>
</evidence>
<keyword evidence="5 6" id="KW-0143">Chaperone</keyword>
<comment type="subunit">
    <text evidence="6">Interacts with the iron-sulfur protein subunit within the SDH catalytic dimer.</text>
</comment>
<dbReference type="CDD" id="cd20270">
    <property type="entry name" value="Complex1_LYR_SDHAF3_LYRM10"/>
    <property type="match status" value="1"/>
</dbReference>
<feature type="region of interest" description="Disordered" evidence="7">
    <location>
        <begin position="96"/>
        <end position="121"/>
    </location>
</feature>
<evidence type="ECO:0000256" key="7">
    <source>
        <dbReference type="SAM" id="MobiDB-lite"/>
    </source>
</evidence>
<dbReference type="PANTHER" id="PTHR13137">
    <property type="entry name" value="DC11 ACN9 HOMOLOG"/>
    <property type="match status" value="1"/>
</dbReference>
<dbReference type="Proteomes" id="UP000777482">
    <property type="component" value="Unassembled WGS sequence"/>
</dbReference>
<organism evidence="8 9">
    <name type="scientific">Rhodotorula mucilaginosa</name>
    <name type="common">Yeast</name>
    <name type="synonym">Rhodotorula rubra</name>
    <dbReference type="NCBI Taxonomy" id="5537"/>
    <lineage>
        <taxon>Eukaryota</taxon>
        <taxon>Fungi</taxon>
        <taxon>Dikarya</taxon>
        <taxon>Basidiomycota</taxon>
        <taxon>Pucciniomycotina</taxon>
        <taxon>Microbotryomycetes</taxon>
        <taxon>Sporidiobolales</taxon>
        <taxon>Sporidiobolaceae</taxon>
        <taxon>Rhodotorula</taxon>
    </lineage>
</organism>
<evidence type="ECO:0000256" key="4">
    <source>
        <dbReference type="ARBA" id="ARBA00023128"/>
    </source>
</evidence>